<gene>
    <name evidence="1" type="ORF">AVEN_227160_1</name>
</gene>
<dbReference type="Proteomes" id="UP000499080">
    <property type="component" value="Unassembled WGS sequence"/>
</dbReference>
<dbReference type="EMBL" id="BGPR01000115">
    <property type="protein sequence ID" value="GBL95936.1"/>
    <property type="molecule type" value="Genomic_DNA"/>
</dbReference>
<comment type="caution">
    <text evidence="1">The sequence shown here is derived from an EMBL/GenBank/DDBJ whole genome shotgun (WGS) entry which is preliminary data.</text>
</comment>
<name>A0A4Y2BX96_ARAVE</name>
<proteinExistence type="predicted"/>
<keyword evidence="2" id="KW-1185">Reference proteome</keyword>
<evidence type="ECO:0000313" key="2">
    <source>
        <dbReference type="Proteomes" id="UP000499080"/>
    </source>
</evidence>
<protein>
    <submittedName>
        <fullName evidence="1">Uncharacterized protein</fullName>
    </submittedName>
</protein>
<sequence length="122" mass="13994">MLQSEQAEKGNCFKTTQFSPSRLGRRRRLSIPLKDKEWGAARSSRVGTFMGNWTRLESVWRTQQDVVQTTSFLSSPFFFIFSLFCQTLGRREGENPNSSISLKEFHPSKGIFSARPRAGVRE</sequence>
<evidence type="ECO:0000313" key="1">
    <source>
        <dbReference type="EMBL" id="GBL95936.1"/>
    </source>
</evidence>
<dbReference type="AlphaFoldDB" id="A0A4Y2BX96"/>
<organism evidence="1 2">
    <name type="scientific">Araneus ventricosus</name>
    <name type="common">Orbweaver spider</name>
    <name type="synonym">Epeira ventricosa</name>
    <dbReference type="NCBI Taxonomy" id="182803"/>
    <lineage>
        <taxon>Eukaryota</taxon>
        <taxon>Metazoa</taxon>
        <taxon>Ecdysozoa</taxon>
        <taxon>Arthropoda</taxon>
        <taxon>Chelicerata</taxon>
        <taxon>Arachnida</taxon>
        <taxon>Araneae</taxon>
        <taxon>Araneomorphae</taxon>
        <taxon>Entelegynae</taxon>
        <taxon>Araneoidea</taxon>
        <taxon>Araneidae</taxon>
        <taxon>Araneus</taxon>
    </lineage>
</organism>
<reference evidence="1 2" key="1">
    <citation type="journal article" date="2019" name="Sci. Rep.">
        <title>Orb-weaving spider Araneus ventricosus genome elucidates the spidroin gene catalogue.</title>
        <authorList>
            <person name="Kono N."/>
            <person name="Nakamura H."/>
            <person name="Ohtoshi R."/>
            <person name="Moran D.A.P."/>
            <person name="Shinohara A."/>
            <person name="Yoshida Y."/>
            <person name="Fujiwara M."/>
            <person name="Mori M."/>
            <person name="Tomita M."/>
            <person name="Arakawa K."/>
        </authorList>
    </citation>
    <scope>NUCLEOTIDE SEQUENCE [LARGE SCALE GENOMIC DNA]</scope>
</reference>
<accession>A0A4Y2BX96</accession>